<feature type="domain" description="TonB-dependent receptor plug" evidence="8">
    <location>
        <begin position="154"/>
        <end position="261"/>
    </location>
</feature>
<dbReference type="InterPro" id="IPR036942">
    <property type="entry name" value="Beta-barrel_TonB_sf"/>
</dbReference>
<evidence type="ECO:0000256" key="6">
    <source>
        <dbReference type="ARBA" id="ARBA00023237"/>
    </source>
</evidence>
<dbReference type="NCBIfam" id="TIGR04056">
    <property type="entry name" value="OMP_RagA_SusC"/>
    <property type="match status" value="1"/>
</dbReference>
<dbReference type="NCBIfam" id="TIGR04057">
    <property type="entry name" value="SusC_RagA_signa"/>
    <property type="match status" value="1"/>
</dbReference>
<keyword evidence="3 7" id="KW-1134">Transmembrane beta strand</keyword>
<dbReference type="Gene3D" id="2.40.170.20">
    <property type="entry name" value="TonB-dependent receptor, beta-barrel domain"/>
    <property type="match status" value="1"/>
</dbReference>
<keyword evidence="6 7" id="KW-0998">Cell outer membrane</keyword>
<dbReference type="SUPFAM" id="SSF49464">
    <property type="entry name" value="Carboxypeptidase regulatory domain-like"/>
    <property type="match status" value="1"/>
</dbReference>
<proteinExistence type="inferred from homology"/>
<dbReference type="Pfam" id="PF07715">
    <property type="entry name" value="Plug"/>
    <property type="match status" value="1"/>
</dbReference>
<comment type="similarity">
    <text evidence="7">Belongs to the TonB-dependent receptor family.</text>
</comment>
<dbReference type="KEGG" id="aalg:AREALGSMS7_01164"/>
<keyword evidence="5 7" id="KW-0472">Membrane</keyword>
<reference evidence="9 10" key="1">
    <citation type="submission" date="2017-07" db="EMBL/GenBank/DDBJ databases">
        <title>Genome Sequence of Arenibacter algicola Strain SMS7 Isolated from a culture of the Diatom Skeletonema marinoi.</title>
        <authorList>
            <person name="Topel M."/>
            <person name="Pinder M.I.M."/>
            <person name="Johansson O.N."/>
            <person name="Kourtchenko O."/>
            <person name="Godhe A."/>
            <person name="Clarke A.K."/>
        </authorList>
    </citation>
    <scope>NUCLEOTIDE SEQUENCE [LARGE SCALE GENOMIC DNA]</scope>
    <source>
        <strain evidence="9 10">SMS7</strain>
    </source>
</reference>
<dbReference type="Proteomes" id="UP000204551">
    <property type="component" value="Chromosome"/>
</dbReference>
<comment type="subcellular location">
    <subcellularLocation>
        <location evidence="1 7">Cell outer membrane</location>
        <topology evidence="1 7">Multi-pass membrane protein</topology>
    </subcellularLocation>
</comment>
<dbReference type="Gene3D" id="2.60.40.1120">
    <property type="entry name" value="Carboxypeptidase-like, regulatory domain"/>
    <property type="match status" value="1"/>
</dbReference>
<evidence type="ECO:0000259" key="8">
    <source>
        <dbReference type="Pfam" id="PF07715"/>
    </source>
</evidence>
<dbReference type="InterPro" id="IPR039426">
    <property type="entry name" value="TonB-dep_rcpt-like"/>
</dbReference>
<gene>
    <name evidence="9" type="ORF">AREALGSMS7_01164</name>
</gene>
<evidence type="ECO:0000313" key="9">
    <source>
        <dbReference type="EMBL" id="ASO04639.1"/>
    </source>
</evidence>
<evidence type="ECO:0000256" key="2">
    <source>
        <dbReference type="ARBA" id="ARBA00022448"/>
    </source>
</evidence>
<keyword evidence="9" id="KW-0675">Receptor</keyword>
<dbReference type="RefSeq" id="WP_093977594.1">
    <property type="nucleotide sequence ID" value="NZ_CP022515.1"/>
</dbReference>
<evidence type="ECO:0000256" key="1">
    <source>
        <dbReference type="ARBA" id="ARBA00004571"/>
    </source>
</evidence>
<dbReference type="InterPro" id="IPR008969">
    <property type="entry name" value="CarboxyPept-like_regulatory"/>
</dbReference>
<sequence length="1102" mass="120908">MKKKPRKTNKIIGPFKGWPVILGLLFVNVIVANDIFHEAKYLEGASTLKSFSSVKDIKDQDILINGTVTDENGQPIPGVNVLDKASLSGAVTDFDGNFSISVSNEEVVLSFSYLGFKTQDIVVGNQTTINVVMEESATSLDEIVLVGYGTQSRSQVTTAISKLDTKVMENAVFANPASALQGTLAGVRVQSTSGQPGAAPRIIVRGGTSINNPNGASPLYVIDGVQRTNMNNIAPDDIESVQVLKDAASTSIYGALGSNGVVLIKTKSGKAGKLKVNYRMNAGISTVGKMYDLADARGYLTLSRLGMISREGQPNNLFRLGLADAYGTGNDLTNNTAHTTQYLTAENEYKLNEGWESMPDPVDPSRTLIFKDTDWQDVMFRTGIINDHHLSVSGGSETARMNASVGYLTQEGTAITSDFNRFTANLNGNLKVNDDLEVFASMVYARTEANEINNFSNTFARAMTLPPTTKFRFEDGSLAPGVRRSEGNPAYLLNLEQNNSIIDNLTLLGGLHYKILPGLTFDPQVSLFTTTLNRAYFMPSFLDGPSTLNTSRQSIAWNNSTRNTQADAVFNYKMLNSSKHNFGSTFGFSYVKRTNNTLRAEGSGAATDNIPTLNASSVPVSVSSTVSNRVIMGYFGRVNYDYDNKYFLSVNARYDGASNLGSKNKWGLFPGISLGWNLHEMGFWDVFPDDLISLKLRSSYGVNGNIGNLSDYAAQGEYSVGNRYYGNSALQLTDLPNDDLQWEESKTIDVGADIGLFNGRVNIIADYYRRETDNLITDLILPPSSGVGSVLTNLGSLENKGFEMELNTQLFPNTSNFQWNLSANAAYVKNTVLSLPENGTENNRIGGFLVWDEATGDYAWKGGIQEGGSIGDYYVYRHLGIYSTDADAQAPGEPVDQMVSTPTKMKFGGDSMWQDTDGNGLIDSRDRVYGGNIYPKWTGGLTNSFNYKGFSMTARFDFTTGHTIHNYAGEFMDGGWKTNINMTQYMVDNSWKQQGDVVTRPVYGWESERSQRNLFGINDSLRKNTLYHVNGDYLAFREMTLAYDFQSALLDRLNISNLRLNLTGTNLGYFTNYSGLNPEEGGTDNGRYPNPRNFTLGVNVTF</sequence>
<keyword evidence="2 7" id="KW-0813">Transport</keyword>
<evidence type="ECO:0000256" key="3">
    <source>
        <dbReference type="ARBA" id="ARBA00022452"/>
    </source>
</evidence>
<name>A0A221UTC1_9FLAO</name>
<dbReference type="SUPFAM" id="SSF56935">
    <property type="entry name" value="Porins"/>
    <property type="match status" value="1"/>
</dbReference>
<dbReference type="EMBL" id="CP022515">
    <property type="protein sequence ID" value="ASO04639.1"/>
    <property type="molecule type" value="Genomic_DNA"/>
</dbReference>
<dbReference type="InterPro" id="IPR012910">
    <property type="entry name" value="Plug_dom"/>
</dbReference>
<evidence type="ECO:0000256" key="4">
    <source>
        <dbReference type="ARBA" id="ARBA00022692"/>
    </source>
</evidence>
<dbReference type="PROSITE" id="PS52016">
    <property type="entry name" value="TONB_DEPENDENT_REC_3"/>
    <property type="match status" value="1"/>
</dbReference>
<organism evidence="9 10">
    <name type="scientific">Arenibacter algicola</name>
    <dbReference type="NCBI Taxonomy" id="616991"/>
    <lineage>
        <taxon>Bacteria</taxon>
        <taxon>Pseudomonadati</taxon>
        <taxon>Bacteroidota</taxon>
        <taxon>Flavobacteriia</taxon>
        <taxon>Flavobacteriales</taxon>
        <taxon>Flavobacteriaceae</taxon>
        <taxon>Arenibacter</taxon>
    </lineage>
</organism>
<dbReference type="Pfam" id="PF13715">
    <property type="entry name" value="CarbopepD_reg_2"/>
    <property type="match status" value="1"/>
</dbReference>
<evidence type="ECO:0000313" key="10">
    <source>
        <dbReference type="Proteomes" id="UP000204551"/>
    </source>
</evidence>
<dbReference type="InterPro" id="IPR037066">
    <property type="entry name" value="Plug_dom_sf"/>
</dbReference>
<dbReference type="InterPro" id="IPR023996">
    <property type="entry name" value="TonB-dep_OMP_SusC/RagA"/>
</dbReference>
<dbReference type="GO" id="GO:0009279">
    <property type="term" value="C:cell outer membrane"/>
    <property type="evidence" value="ECO:0007669"/>
    <property type="project" value="UniProtKB-SubCell"/>
</dbReference>
<evidence type="ECO:0000256" key="7">
    <source>
        <dbReference type="PROSITE-ProRule" id="PRU01360"/>
    </source>
</evidence>
<protein>
    <submittedName>
        <fullName evidence="9">TonB-dependent receptor SusC</fullName>
    </submittedName>
</protein>
<dbReference type="InterPro" id="IPR023997">
    <property type="entry name" value="TonB-dep_OMP_SusC/RagA_CS"/>
</dbReference>
<dbReference type="AlphaFoldDB" id="A0A221UTC1"/>
<keyword evidence="4 7" id="KW-0812">Transmembrane</keyword>
<evidence type="ECO:0000256" key="5">
    <source>
        <dbReference type="ARBA" id="ARBA00023136"/>
    </source>
</evidence>
<dbReference type="Gene3D" id="2.170.130.10">
    <property type="entry name" value="TonB-dependent receptor, plug domain"/>
    <property type="match status" value="1"/>
</dbReference>
<accession>A0A221UTC1</accession>